<dbReference type="NCBIfam" id="TIGR01966">
    <property type="entry name" value="RNasePH"/>
    <property type="match status" value="1"/>
</dbReference>
<dbReference type="InterPro" id="IPR050080">
    <property type="entry name" value="RNase_PH"/>
</dbReference>
<sequence>MRADGREPKQLRPIHIETDYLKHPEGSVLITVGDTKVICTASIDERVPPFMRGQGKGWITAEYSMLPRATEQRNIRESAKGKISGRTMEIQRLIGRALRAVVDLDALGERTVWLDCDVIQADGGTRTASITGAFIAMAQAMDKLYSSKKLTHYPINDFLAATSVGILKNKQAVVDLNYIEDSSAEVDMNVVMTGSGEFVELQGTGEEATFSYTQLQEMLSAAQEGISELFELQKAALGEKITEHIHSKREKLGGRA</sequence>
<feature type="binding site" evidence="8">
    <location>
        <begin position="124"/>
        <end position="126"/>
    </location>
    <ligand>
        <name>phosphate</name>
        <dbReference type="ChEBI" id="CHEBI:43474"/>
        <note>substrate</note>
    </ligand>
</feature>
<accession>A0A0M0GAG6</accession>
<evidence type="ECO:0000313" key="11">
    <source>
        <dbReference type="EMBL" id="KON86834.1"/>
    </source>
</evidence>
<evidence type="ECO:0000256" key="6">
    <source>
        <dbReference type="ARBA" id="ARBA00022695"/>
    </source>
</evidence>
<keyword evidence="5 8" id="KW-0819">tRNA processing</keyword>
<comment type="subunit">
    <text evidence="8">Homohexameric ring arranged as a trimer of dimers.</text>
</comment>
<evidence type="ECO:0000256" key="3">
    <source>
        <dbReference type="ARBA" id="ARBA00022555"/>
    </source>
</evidence>
<dbReference type="SUPFAM" id="SSF54211">
    <property type="entry name" value="Ribosomal protein S5 domain 2-like"/>
    <property type="match status" value="1"/>
</dbReference>
<comment type="function">
    <text evidence="8">Phosphorolytic 3'-5' exoribonuclease that plays an important role in tRNA 3'-end maturation. Removes nucleotide residues following the 3'-CCA terminus of tRNAs; can also add nucleotides to the ends of RNA molecules by using nucleoside diphosphates as substrates, but this may not be physiologically important. Probably plays a role in initiation of 16S rRNA degradation (leading to ribosome degradation) during starvation.</text>
</comment>
<dbReference type="EMBL" id="LGUF01000007">
    <property type="protein sequence ID" value="KON86834.1"/>
    <property type="molecule type" value="Genomic_DNA"/>
</dbReference>
<dbReference type="Pfam" id="PF01138">
    <property type="entry name" value="RNase_PH"/>
    <property type="match status" value="1"/>
</dbReference>
<reference evidence="12" key="1">
    <citation type="submission" date="2015-07" db="EMBL/GenBank/DDBJ databases">
        <title>Fjat-10036 dsm4.</title>
        <authorList>
            <person name="Liu B."/>
            <person name="Wang J."/>
            <person name="Zhu Y."/>
            <person name="Liu G."/>
            <person name="Chen Q."/>
            <person name="Chen Z."/>
            <person name="Lan J."/>
            <person name="Che J."/>
            <person name="Ge C."/>
            <person name="Shi H."/>
            <person name="Pan Z."/>
            <person name="Liu X."/>
        </authorList>
    </citation>
    <scope>NUCLEOTIDE SEQUENCE [LARGE SCALE GENOMIC DNA]</scope>
    <source>
        <strain evidence="12">DSM 4</strain>
    </source>
</reference>
<comment type="caution">
    <text evidence="11">The sequence shown here is derived from an EMBL/GenBank/DDBJ whole genome shotgun (WGS) entry which is preliminary data.</text>
</comment>
<dbReference type="PATRIC" id="fig|1459.3.peg.1798"/>
<organism evidence="11 12">
    <name type="scientific">Sporosarcina globispora</name>
    <name type="common">Bacillus globisporus</name>
    <dbReference type="NCBI Taxonomy" id="1459"/>
    <lineage>
        <taxon>Bacteria</taxon>
        <taxon>Bacillati</taxon>
        <taxon>Bacillota</taxon>
        <taxon>Bacilli</taxon>
        <taxon>Bacillales</taxon>
        <taxon>Caryophanaceae</taxon>
        <taxon>Sporosarcina</taxon>
    </lineage>
</organism>
<dbReference type="GO" id="GO:0000175">
    <property type="term" value="F:3'-5'-RNA exonuclease activity"/>
    <property type="evidence" value="ECO:0007669"/>
    <property type="project" value="UniProtKB-UniRule"/>
</dbReference>
<evidence type="ECO:0000256" key="1">
    <source>
        <dbReference type="ARBA" id="ARBA00006678"/>
    </source>
</evidence>
<name>A0A0M0GAG6_SPOGL</name>
<evidence type="ECO:0000256" key="2">
    <source>
        <dbReference type="ARBA" id="ARBA00022552"/>
    </source>
</evidence>
<dbReference type="GO" id="GO:0008033">
    <property type="term" value="P:tRNA processing"/>
    <property type="evidence" value="ECO:0007669"/>
    <property type="project" value="UniProtKB-UniRule"/>
</dbReference>
<evidence type="ECO:0000256" key="8">
    <source>
        <dbReference type="HAMAP-Rule" id="MF_00564"/>
    </source>
</evidence>
<evidence type="ECO:0000256" key="4">
    <source>
        <dbReference type="ARBA" id="ARBA00022679"/>
    </source>
</evidence>
<evidence type="ECO:0000313" key="12">
    <source>
        <dbReference type="Proteomes" id="UP000037109"/>
    </source>
</evidence>
<feature type="binding site" evidence="8">
    <location>
        <position position="86"/>
    </location>
    <ligand>
        <name>phosphate</name>
        <dbReference type="ChEBI" id="CHEBI:43474"/>
        <note>substrate</note>
    </ligand>
</feature>
<dbReference type="Pfam" id="PF03725">
    <property type="entry name" value="RNase_PH_C"/>
    <property type="match status" value="1"/>
</dbReference>
<comment type="catalytic activity">
    <reaction evidence="8">
        <text>tRNA(n+1) + phosphate = tRNA(n) + a ribonucleoside 5'-diphosphate</text>
        <dbReference type="Rhea" id="RHEA:10628"/>
        <dbReference type="Rhea" id="RHEA-COMP:17343"/>
        <dbReference type="Rhea" id="RHEA-COMP:17344"/>
        <dbReference type="ChEBI" id="CHEBI:43474"/>
        <dbReference type="ChEBI" id="CHEBI:57930"/>
        <dbReference type="ChEBI" id="CHEBI:173114"/>
        <dbReference type="EC" id="2.7.7.56"/>
    </reaction>
</comment>
<protein>
    <recommendedName>
        <fullName evidence="8">Ribonuclease PH</fullName>
        <shortName evidence="8">RNase PH</shortName>
        <ecNumber evidence="8">2.7.7.56</ecNumber>
    </recommendedName>
    <alternativeName>
        <fullName evidence="8">tRNA nucleotidyltransferase</fullName>
    </alternativeName>
</protein>
<keyword evidence="7" id="KW-0694">RNA-binding</keyword>
<dbReference type="InterPro" id="IPR027408">
    <property type="entry name" value="PNPase/RNase_PH_dom_sf"/>
</dbReference>
<dbReference type="CDD" id="cd11362">
    <property type="entry name" value="RNase_PH_bact"/>
    <property type="match status" value="1"/>
</dbReference>
<evidence type="ECO:0000259" key="9">
    <source>
        <dbReference type="Pfam" id="PF01138"/>
    </source>
</evidence>
<dbReference type="SUPFAM" id="SSF55666">
    <property type="entry name" value="Ribonuclease PH domain 2-like"/>
    <property type="match status" value="1"/>
</dbReference>
<dbReference type="OrthoDB" id="9802265at2"/>
<dbReference type="GO" id="GO:0031125">
    <property type="term" value="P:rRNA 3'-end processing"/>
    <property type="evidence" value="ECO:0007669"/>
    <property type="project" value="UniProtKB-ARBA"/>
</dbReference>
<dbReference type="RefSeq" id="WP_053434195.1">
    <property type="nucleotide sequence ID" value="NZ_LGUF01000007.1"/>
</dbReference>
<evidence type="ECO:0000256" key="7">
    <source>
        <dbReference type="ARBA" id="ARBA00022884"/>
    </source>
</evidence>
<dbReference type="STRING" id="1459.AF332_08470"/>
<keyword evidence="6 8" id="KW-0548">Nucleotidyltransferase</keyword>
<dbReference type="InterPro" id="IPR020568">
    <property type="entry name" value="Ribosomal_Su5_D2-typ_SF"/>
</dbReference>
<evidence type="ECO:0000259" key="10">
    <source>
        <dbReference type="Pfam" id="PF03725"/>
    </source>
</evidence>
<dbReference type="GO" id="GO:0009022">
    <property type="term" value="F:tRNA nucleotidyltransferase activity"/>
    <property type="evidence" value="ECO:0007669"/>
    <property type="project" value="UniProtKB-UniRule"/>
</dbReference>
<feature type="domain" description="Exoribonuclease phosphorolytic" evidence="10">
    <location>
        <begin position="158"/>
        <end position="225"/>
    </location>
</feature>
<keyword evidence="4 8" id="KW-0808">Transferase</keyword>
<dbReference type="InterPro" id="IPR015847">
    <property type="entry name" value="ExoRNase_PH_dom2"/>
</dbReference>
<dbReference type="PANTHER" id="PTHR11953">
    <property type="entry name" value="EXOSOME COMPLEX COMPONENT"/>
    <property type="match status" value="1"/>
</dbReference>
<dbReference type="Proteomes" id="UP000037109">
    <property type="component" value="Unassembled WGS sequence"/>
</dbReference>
<keyword evidence="2 8" id="KW-0698">rRNA processing</keyword>
<proteinExistence type="inferred from homology"/>
<dbReference type="InterPro" id="IPR018336">
    <property type="entry name" value="RNase_PH_CS"/>
</dbReference>
<dbReference type="PANTHER" id="PTHR11953:SF0">
    <property type="entry name" value="EXOSOME COMPLEX COMPONENT RRP41"/>
    <property type="match status" value="1"/>
</dbReference>
<dbReference type="InterPro" id="IPR001247">
    <property type="entry name" value="ExoRNase_PH_dom1"/>
</dbReference>
<dbReference type="PROSITE" id="PS01277">
    <property type="entry name" value="RIBONUCLEASE_PH"/>
    <property type="match status" value="1"/>
</dbReference>
<evidence type="ECO:0000256" key="5">
    <source>
        <dbReference type="ARBA" id="ARBA00022694"/>
    </source>
</evidence>
<dbReference type="GO" id="GO:0000049">
    <property type="term" value="F:tRNA binding"/>
    <property type="evidence" value="ECO:0007669"/>
    <property type="project" value="UniProtKB-UniRule"/>
</dbReference>
<dbReference type="Gene3D" id="3.30.230.70">
    <property type="entry name" value="GHMP Kinase, N-terminal domain"/>
    <property type="match status" value="1"/>
</dbReference>
<comment type="similarity">
    <text evidence="1 8">Belongs to the RNase PH family.</text>
</comment>
<dbReference type="GO" id="GO:0016075">
    <property type="term" value="P:rRNA catabolic process"/>
    <property type="evidence" value="ECO:0007669"/>
    <property type="project" value="UniProtKB-UniRule"/>
</dbReference>
<feature type="domain" description="Exoribonuclease phosphorolytic" evidence="9">
    <location>
        <begin position="10"/>
        <end position="140"/>
    </location>
</feature>
<dbReference type="AlphaFoldDB" id="A0A0M0GAG6"/>
<dbReference type="HAMAP" id="MF_00564">
    <property type="entry name" value="RNase_PH"/>
    <property type="match status" value="1"/>
</dbReference>
<keyword evidence="12" id="KW-1185">Reference proteome</keyword>
<dbReference type="InterPro" id="IPR002381">
    <property type="entry name" value="RNase_PH_bac-type"/>
</dbReference>
<dbReference type="EC" id="2.7.7.56" evidence="8"/>
<dbReference type="FunFam" id="3.30.230.70:FF:000003">
    <property type="entry name" value="Ribonuclease PH"/>
    <property type="match status" value="1"/>
</dbReference>
<dbReference type="InterPro" id="IPR036345">
    <property type="entry name" value="ExoRNase_PH_dom2_sf"/>
</dbReference>
<keyword evidence="3 8" id="KW-0820">tRNA-binding</keyword>
<gene>
    <name evidence="8" type="primary">rph</name>
    <name evidence="11" type="ORF">AF332_08470</name>
</gene>